<dbReference type="InterPro" id="IPR001789">
    <property type="entry name" value="Sig_transdc_resp-reg_receiver"/>
</dbReference>
<keyword evidence="2" id="KW-0238">DNA-binding</keyword>
<dbReference type="GO" id="GO:0003700">
    <property type="term" value="F:DNA-binding transcription factor activity"/>
    <property type="evidence" value="ECO:0007669"/>
    <property type="project" value="InterPro"/>
</dbReference>
<keyword evidence="1" id="KW-0805">Transcription regulation</keyword>
<dbReference type="InterPro" id="IPR011006">
    <property type="entry name" value="CheY-like_superfamily"/>
</dbReference>
<evidence type="ECO:0000256" key="2">
    <source>
        <dbReference type="ARBA" id="ARBA00023125"/>
    </source>
</evidence>
<dbReference type="Gene3D" id="1.10.10.60">
    <property type="entry name" value="Homeodomain-like"/>
    <property type="match status" value="2"/>
</dbReference>
<dbReference type="PANTHER" id="PTHR43280:SF28">
    <property type="entry name" value="HTH-TYPE TRANSCRIPTIONAL ACTIVATOR RHAS"/>
    <property type="match status" value="1"/>
</dbReference>
<dbReference type="InterPro" id="IPR009057">
    <property type="entry name" value="Homeodomain-like_sf"/>
</dbReference>
<dbReference type="SMART" id="SM00448">
    <property type="entry name" value="REC"/>
    <property type="match status" value="1"/>
</dbReference>
<feature type="domain" description="Response regulatory" evidence="6">
    <location>
        <begin position="3"/>
        <end position="120"/>
    </location>
</feature>
<comment type="caution">
    <text evidence="7">The sequence shown here is derived from an EMBL/GenBank/DDBJ whole genome shotgun (WGS) entry which is preliminary data.</text>
</comment>
<evidence type="ECO:0000313" key="7">
    <source>
        <dbReference type="EMBL" id="MBD2868642.1"/>
    </source>
</evidence>
<dbReference type="RefSeq" id="WP_190860063.1">
    <property type="nucleotide sequence ID" value="NZ_JACXIY010000010.1"/>
</dbReference>
<evidence type="ECO:0000259" key="5">
    <source>
        <dbReference type="PROSITE" id="PS01124"/>
    </source>
</evidence>
<evidence type="ECO:0000313" key="8">
    <source>
        <dbReference type="Proteomes" id="UP000632125"/>
    </source>
</evidence>
<dbReference type="GO" id="GO:0043565">
    <property type="term" value="F:sequence-specific DNA binding"/>
    <property type="evidence" value="ECO:0007669"/>
    <property type="project" value="InterPro"/>
</dbReference>
<keyword evidence="4" id="KW-0597">Phosphoprotein</keyword>
<dbReference type="PROSITE" id="PS01124">
    <property type="entry name" value="HTH_ARAC_FAMILY_2"/>
    <property type="match status" value="1"/>
</dbReference>
<evidence type="ECO:0000256" key="3">
    <source>
        <dbReference type="ARBA" id="ARBA00023163"/>
    </source>
</evidence>
<evidence type="ECO:0000259" key="6">
    <source>
        <dbReference type="PROSITE" id="PS50110"/>
    </source>
</evidence>
<dbReference type="PROSITE" id="PS50110">
    <property type="entry name" value="RESPONSE_REGULATORY"/>
    <property type="match status" value="1"/>
</dbReference>
<keyword evidence="3" id="KW-0804">Transcription</keyword>
<proteinExistence type="predicted"/>
<dbReference type="EMBL" id="JACXIY010000010">
    <property type="protein sequence ID" value="MBD2868642.1"/>
    <property type="molecule type" value="Genomic_DNA"/>
</dbReference>
<keyword evidence="8" id="KW-1185">Reference proteome</keyword>
<gene>
    <name evidence="7" type="ORF">IDH41_08630</name>
</gene>
<dbReference type="SUPFAM" id="SSF52172">
    <property type="entry name" value="CheY-like"/>
    <property type="match status" value="1"/>
</dbReference>
<evidence type="ECO:0000256" key="4">
    <source>
        <dbReference type="PROSITE-ProRule" id="PRU00169"/>
    </source>
</evidence>
<dbReference type="InterPro" id="IPR018060">
    <property type="entry name" value="HTH_AraC"/>
</dbReference>
<dbReference type="Pfam" id="PF00072">
    <property type="entry name" value="Response_reg"/>
    <property type="match status" value="1"/>
</dbReference>
<dbReference type="SUPFAM" id="SSF46689">
    <property type="entry name" value="Homeodomain-like"/>
    <property type="match status" value="2"/>
</dbReference>
<feature type="modified residue" description="4-aspartylphosphate" evidence="4">
    <location>
        <position position="55"/>
    </location>
</feature>
<dbReference type="SMART" id="SM00342">
    <property type="entry name" value="HTH_ARAC"/>
    <property type="match status" value="1"/>
</dbReference>
<reference evidence="7" key="1">
    <citation type="submission" date="2020-09" db="EMBL/GenBank/DDBJ databases">
        <title>A novel bacterium of genus Paenibacillus, isolated from South China Sea.</title>
        <authorList>
            <person name="Huang H."/>
            <person name="Mo K."/>
            <person name="Hu Y."/>
        </authorList>
    </citation>
    <scope>NUCLEOTIDE SEQUENCE</scope>
    <source>
        <strain evidence="7">IB182493</strain>
    </source>
</reference>
<dbReference type="AlphaFoldDB" id="A0A927CKW0"/>
<dbReference type="CDD" id="cd17536">
    <property type="entry name" value="REC_YesN-like"/>
    <property type="match status" value="1"/>
</dbReference>
<dbReference type="Gene3D" id="3.40.50.2300">
    <property type="match status" value="1"/>
</dbReference>
<dbReference type="Proteomes" id="UP000632125">
    <property type="component" value="Unassembled WGS sequence"/>
</dbReference>
<accession>A0A927CKW0</accession>
<protein>
    <submittedName>
        <fullName evidence="7">Response regulator</fullName>
    </submittedName>
</protein>
<feature type="domain" description="HTH araC/xylS-type" evidence="5">
    <location>
        <begin position="237"/>
        <end position="335"/>
    </location>
</feature>
<dbReference type="GO" id="GO:0000160">
    <property type="term" value="P:phosphorelay signal transduction system"/>
    <property type="evidence" value="ECO:0007669"/>
    <property type="project" value="InterPro"/>
</dbReference>
<sequence>MYHILVAEDEPWIRSSVVEMVSRIGEERFTVSEATNGEEAWALIQELWPTVLITDIMMPKMDGLSLLHKIHEHGIPMKFIIISGYDNFQYAQKAIRYGVTEYLLKPVDTEQLREALRRSEEGMGDLKDISPYMSRFRQLVNAFGDMSPQTAGRKMSDLIDSVLKLKYINPAARLNLLRIFDWKLNGMIKESSLEQHVPSVPADAEDAVIIRYFNQLADHLILHLSRQSMTNTHPIIKRVCDYIDNHYKKDISLTEMAQLANMSISYFSTWFKRCTGRTLVQYIQEVRIEKAKRLLLETELKNYEIAERVGFATQPYFIRVFKNAVGVSPNVFRKRMGL</sequence>
<name>A0A927CKW0_9BACL</name>
<organism evidence="7 8">
    <name type="scientific">Paenibacillus arenilitoris</name>
    <dbReference type="NCBI Taxonomy" id="2772299"/>
    <lineage>
        <taxon>Bacteria</taxon>
        <taxon>Bacillati</taxon>
        <taxon>Bacillota</taxon>
        <taxon>Bacilli</taxon>
        <taxon>Bacillales</taxon>
        <taxon>Paenibacillaceae</taxon>
        <taxon>Paenibacillus</taxon>
    </lineage>
</organism>
<dbReference type="PANTHER" id="PTHR43280">
    <property type="entry name" value="ARAC-FAMILY TRANSCRIPTIONAL REGULATOR"/>
    <property type="match status" value="1"/>
</dbReference>
<dbReference type="Pfam" id="PF12833">
    <property type="entry name" value="HTH_18"/>
    <property type="match status" value="1"/>
</dbReference>
<evidence type="ECO:0000256" key="1">
    <source>
        <dbReference type="ARBA" id="ARBA00023015"/>
    </source>
</evidence>